<dbReference type="AlphaFoldDB" id="A0A2H0DUA7"/>
<gene>
    <name evidence="1" type="ORF">COW83_02515</name>
</gene>
<name>A0A2H0DUA7_9BACT</name>
<organism evidence="1 2">
    <name type="scientific">Candidatus Collierbacteria bacterium CG22_combo_CG10-13_8_21_14_all_43_12</name>
    <dbReference type="NCBI Taxonomy" id="1974537"/>
    <lineage>
        <taxon>Bacteria</taxon>
        <taxon>Candidatus Collieribacteriota</taxon>
    </lineage>
</organism>
<sequence>MQIRGVVEDVLEEKLEQKLEVKLDQKLKPIKAQLKTIDNKINKLQKGQNIILKYVDDQDTRIEKRVSRIENHLNLPYRDPIFLLKLPCFGPCLSEARGVVQR</sequence>
<dbReference type="EMBL" id="PCTR01000084">
    <property type="protein sequence ID" value="PIP85766.1"/>
    <property type="molecule type" value="Genomic_DNA"/>
</dbReference>
<comment type="caution">
    <text evidence="1">The sequence shown here is derived from an EMBL/GenBank/DDBJ whole genome shotgun (WGS) entry which is preliminary data.</text>
</comment>
<protein>
    <submittedName>
        <fullName evidence="1">Uncharacterized protein</fullName>
    </submittedName>
</protein>
<dbReference type="Proteomes" id="UP000231136">
    <property type="component" value="Unassembled WGS sequence"/>
</dbReference>
<accession>A0A2H0DUA7</accession>
<proteinExistence type="predicted"/>
<evidence type="ECO:0000313" key="1">
    <source>
        <dbReference type="EMBL" id="PIP85766.1"/>
    </source>
</evidence>
<evidence type="ECO:0000313" key="2">
    <source>
        <dbReference type="Proteomes" id="UP000231136"/>
    </source>
</evidence>
<reference evidence="1 2" key="1">
    <citation type="submission" date="2017-09" db="EMBL/GenBank/DDBJ databases">
        <title>Depth-based differentiation of microbial function through sediment-hosted aquifers and enrichment of novel symbionts in the deep terrestrial subsurface.</title>
        <authorList>
            <person name="Probst A.J."/>
            <person name="Ladd B."/>
            <person name="Jarett J.K."/>
            <person name="Geller-Mcgrath D.E."/>
            <person name="Sieber C.M."/>
            <person name="Emerson J.B."/>
            <person name="Anantharaman K."/>
            <person name="Thomas B.C."/>
            <person name="Malmstrom R."/>
            <person name="Stieglmeier M."/>
            <person name="Klingl A."/>
            <person name="Woyke T."/>
            <person name="Ryan C.M."/>
            <person name="Banfield J.F."/>
        </authorList>
    </citation>
    <scope>NUCLEOTIDE SEQUENCE [LARGE SCALE GENOMIC DNA]</scope>
    <source>
        <strain evidence="1">CG22_combo_CG10-13_8_21_14_all_43_12</strain>
    </source>
</reference>